<dbReference type="Pfam" id="PF08843">
    <property type="entry name" value="AbiEii"/>
    <property type="match status" value="1"/>
</dbReference>
<evidence type="ECO:0000313" key="1">
    <source>
        <dbReference type="EMBL" id="GID13519.1"/>
    </source>
</evidence>
<proteinExistence type="predicted"/>
<gene>
    <name evidence="1" type="ORF">Aru02nite_44080</name>
</gene>
<dbReference type="InterPro" id="IPR014942">
    <property type="entry name" value="AbiEii"/>
</dbReference>
<accession>A0A8J3NBN2</accession>
<reference evidence="1" key="1">
    <citation type="submission" date="2021-01" db="EMBL/GenBank/DDBJ databases">
        <title>Whole genome shotgun sequence of Actinocatenispora rupis NBRC 107355.</title>
        <authorList>
            <person name="Komaki H."/>
            <person name="Tamura T."/>
        </authorList>
    </citation>
    <scope>NUCLEOTIDE SEQUENCE</scope>
    <source>
        <strain evidence="1">NBRC 107355</strain>
    </source>
</reference>
<evidence type="ECO:0000313" key="2">
    <source>
        <dbReference type="Proteomes" id="UP000612808"/>
    </source>
</evidence>
<evidence type="ECO:0008006" key="3">
    <source>
        <dbReference type="Google" id="ProtNLM"/>
    </source>
</evidence>
<name>A0A8J3NBN2_9ACTN</name>
<protein>
    <recommendedName>
        <fullName evidence="3">Nucleotidyl transferase AbiEii toxin, Type IV TA system</fullName>
    </recommendedName>
</protein>
<keyword evidence="2" id="KW-1185">Reference proteome</keyword>
<comment type="caution">
    <text evidence="1">The sequence shown here is derived from an EMBL/GenBank/DDBJ whole genome shotgun (WGS) entry which is preliminary data.</text>
</comment>
<dbReference type="RefSeq" id="WP_203660628.1">
    <property type="nucleotide sequence ID" value="NZ_BAAAZM010000011.1"/>
</dbReference>
<dbReference type="EMBL" id="BOMB01000024">
    <property type="protein sequence ID" value="GID13519.1"/>
    <property type="molecule type" value="Genomic_DNA"/>
</dbReference>
<organism evidence="1 2">
    <name type="scientific">Actinocatenispora rupis</name>
    <dbReference type="NCBI Taxonomy" id="519421"/>
    <lineage>
        <taxon>Bacteria</taxon>
        <taxon>Bacillati</taxon>
        <taxon>Actinomycetota</taxon>
        <taxon>Actinomycetes</taxon>
        <taxon>Micromonosporales</taxon>
        <taxon>Micromonosporaceae</taxon>
        <taxon>Actinocatenispora</taxon>
    </lineage>
</organism>
<dbReference type="Proteomes" id="UP000612808">
    <property type="component" value="Unassembled WGS sequence"/>
</dbReference>
<dbReference type="AlphaFoldDB" id="A0A8J3NBN2"/>
<sequence length="301" mass="33283">MTSAPTRATPAGRAYLDLRNLAKTRGRDPMEYFTLYALEGFLTRLAASPHAEDFALKGGVLMAAFAARRPTRDIDLAASGFPNDIPDVERRIRAVVERDADDGLRFDPSTVTGTQIRDEAAYTGVRVQMVASLAKARIPLHADVNFGDPIWPAPTVAELPLLLGGHLQLRGYPDHMVLAEKIVTAIDRGEQTTRWRDFVDIAAITAARRVPGAEMRRAIDIVAAHRAVTLRPLTEVLDGFAVLAQPRWRTWRRKQRLEAATPDRFADLLDTCAAFADPVLAGTTDGHVWEPAQQYWRALPT</sequence>